<dbReference type="Proteomes" id="UP000501602">
    <property type="component" value="Chromosome"/>
</dbReference>
<feature type="domain" description="Serine aminopeptidase S33" evidence="1">
    <location>
        <begin position="76"/>
        <end position="303"/>
    </location>
</feature>
<dbReference type="InterPro" id="IPR000073">
    <property type="entry name" value="AB_hydrolase_1"/>
</dbReference>
<evidence type="ECO:0000313" key="2">
    <source>
        <dbReference type="EMBL" id="QIZ76903.1"/>
    </source>
</evidence>
<dbReference type="EMBL" id="CP051180">
    <property type="protein sequence ID" value="QIZ76903.1"/>
    <property type="molecule type" value="Genomic_DNA"/>
</dbReference>
<dbReference type="Gene3D" id="3.40.50.1820">
    <property type="entry name" value="alpha/beta hydrolase"/>
    <property type="match status" value="1"/>
</dbReference>
<evidence type="ECO:0000259" key="1">
    <source>
        <dbReference type="Pfam" id="PF12146"/>
    </source>
</evidence>
<organism evidence="2 3">
    <name type="scientific">Ferrimonas lipolytica</name>
    <dbReference type="NCBI Taxonomy" id="2724191"/>
    <lineage>
        <taxon>Bacteria</taxon>
        <taxon>Pseudomonadati</taxon>
        <taxon>Pseudomonadota</taxon>
        <taxon>Gammaproteobacteria</taxon>
        <taxon>Alteromonadales</taxon>
        <taxon>Ferrimonadaceae</taxon>
        <taxon>Ferrimonas</taxon>
    </lineage>
</organism>
<proteinExistence type="predicted"/>
<dbReference type="InterPro" id="IPR022742">
    <property type="entry name" value="Hydrolase_4"/>
</dbReference>
<keyword evidence="3" id="KW-1185">Reference proteome</keyword>
<keyword evidence="2" id="KW-0378">Hydrolase</keyword>
<dbReference type="RefSeq" id="WP_168660164.1">
    <property type="nucleotide sequence ID" value="NZ_CP051180.1"/>
</dbReference>
<gene>
    <name evidence="2" type="ORF">HER31_08465</name>
</gene>
<protein>
    <submittedName>
        <fullName evidence="2">Alpha/beta fold hydrolase</fullName>
    </submittedName>
</protein>
<dbReference type="InterPro" id="IPR029058">
    <property type="entry name" value="AB_hydrolase_fold"/>
</dbReference>
<dbReference type="InterPro" id="IPR050266">
    <property type="entry name" value="AB_hydrolase_sf"/>
</dbReference>
<dbReference type="GO" id="GO:0016787">
    <property type="term" value="F:hydrolase activity"/>
    <property type="evidence" value="ECO:0007669"/>
    <property type="project" value="UniProtKB-KW"/>
</dbReference>
<dbReference type="Pfam" id="PF12146">
    <property type="entry name" value="Hydrolase_4"/>
    <property type="match status" value="1"/>
</dbReference>
<reference evidence="2 3" key="1">
    <citation type="submission" date="2020-04" db="EMBL/GenBank/DDBJ databases">
        <title>Ferrimonas sp. S7 isolated from sea water.</title>
        <authorList>
            <person name="Bae S.S."/>
            <person name="Baek K."/>
        </authorList>
    </citation>
    <scope>NUCLEOTIDE SEQUENCE [LARGE SCALE GENOMIC DNA]</scope>
    <source>
        <strain evidence="2 3">S7</strain>
    </source>
</reference>
<dbReference type="SUPFAM" id="SSF53474">
    <property type="entry name" value="alpha/beta-Hydrolases"/>
    <property type="match status" value="1"/>
</dbReference>
<dbReference type="KEGG" id="fes:HER31_08465"/>
<evidence type="ECO:0000313" key="3">
    <source>
        <dbReference type="Proteomes" id="UP000501602"/>
    </source>
</evidence>
<name>A0A6H1UEY7_9GAMM</name>
<sequence length="328" mass="36158">MMKIALSLLLASLLYLAIAMVLVWLPIKREQTDNGLHFDQLTIVNPVNFGGATQYFIARDGKSLFYRQLNGGGELVIILLHGSGTEGRYLLPLAQQLNQQLDATVVVPDLRGHGKSSLTNRGDIDYLGQFTHDLDDLNSHLRRQYRHAKFVLGGHSSGGGLAIRYGGEGLQQMDGYLLLAPYLGYQAPTVRENSGGWVQVVGYRYAGLAMLNNIGITQFNDKAVLFFNRPAALTGPMQAEHYSYRLNESLAPQDYGMLLGNNKAPILVLVGAKDESFYADRFESTFAAVAPHAKVQIITNVTHLGLPNDSRAMKSINQWVRSQLIAPK</sequence>
<dbReference type="PANTHER" id="PTHR43798:SF33">
    <property type="entry name" value="HYDROLASE, PUTATIVE (AFU_ORTHOLOGUE AFUA_2G14860)-RELATED"/>
    <property type="match status" value="1"/>
</dbReference>
<dbReference type="GO" id="GO:0016020">
    <property type="term" value="C:membrane"/>
    <property type="evidence" value="ECO:0007669"/>
    <property type="project" value="TreeGrafter"/>
</dbReference>
<dbReference type="PANTHER" id="PTHR43798">
    <property type="entry name" value="MONOACYLGLYCEROL LIPASE"/>
    <property type="match status" value="1"/>
</dbReference>
<dbReference type="PRINTS" id="PR00111">
    <property type="entry name" value="ABHYDROLASE"/>
</dbReference>
<dbReference type="AlphaFoldDB" id="A0A6H1UEY7"/>
<accession>A0A6H1UEY7</accession>